<protein>
    <submittedName>
        <fullName evidence="9">Iron(III) siderophore transport permease</fullName>
    </submittedName>
</protein>
<keyword evidence="3" id="KW-0813">Transport</keyword>
<evidence type="ECO:0000256" key="5">
    <source>
        <dbReference type="ARBA" id="ARBA00022692"/>
    </source>
</evidence>
<dbReference type="SUPFAM" id="SSF81345">
    <property type="entry name" value="ABC transporter involved in vitamin B12 uptake, BtuC"/>
    <property type="match status" value="1"/>
</dbReference>
<reference evidence="9 10" key="1">
    <citation type="journal article" date="2012" name="ISME J.">
        <title>Nitrification expanded: discovery, physiology and genomics of a nitrite-oxidizing bacterium from the phylum Chloroflexi.</title>
        <authorList>
            <person name="Sorokin D.Y."/>
            <person name="Lucker S."/>
            <person name="Vejmelkova D."/>
            <person name="Kostrikina N.A."/>
            <person name="Kleerebezem R."/>
            <person name="Rijpstra W.I."/>
            <person name="Damste J.S."/>
            <person name="Le Paslier D."/>
            <person name="Muyzer G."/>
            <person name="Wagner M."/>
            <person name="van Loosdrecht M.C."/>
            <person name="Daims H."/>
        </authorList>
    </citation>
    <scope>NUCLEOTIDE SEQUENCE [LARGE SCALE GENOMIC DNA]</scope>
    <source>
        <strain evidence="10">none</strain>
    </source>
</reference>
<keyword evidence="5 8" id="KW-0812">Transmembrane</keyword>
<feature type="transmembrane region" description="Helical" evidence="8">
    <location>
        <begin position="211"/>
        <end position="232"/>
    </location>
</feature>
<dbReference type="Pfam" id="PF01032">
    <property type="entry name" value="FecCD"/>
    <property type="match status" value="1"/>
</dbReference>
<evidence type="ECO:0000256" key="8">
    <source>
        <dbReference type="SAM" id="Phobius"/>
    </source>
</evidence>
<dbReference type="EMBL" id="CAGS01000308">
    <property type="protein sequence ID" value="CCF84677.1"/>
    <property type="molecule type" value="Genomic_DNA"/>
</dbReference>
<comment type="caution">
    <text evidence="9">The sequence shown here is derived from an EMBL/GenBank/DDBJ whole genome shotgun (WGS) entry which is preliminary data.</text>
</comment>
<feature type="transmembrane region" description="Helical" evidence="8">
    <location>
        <begin position="252"/>
        <end position="273"/>
    </location>
</feature>
<dbReference type="RefSeq" id="WP_008479015.1">
    <property type="nucleotide sequence ID" value="NZ_CAGS01000308.1"/>
</dbReference>
<evidence type="ECO:0000256" key="4">
    <source>
        <dbReference type="ARBA" id="ARBA00022475"/>
    </source>
</evidence>
<evidence type="ECO:0000313" key="9">
    <source>
        <dbReference type="EMBL" id="CCF84677.1"/>
    </source>
</evidence>
<feature type="transmembrane region" description="Helical" evidence="8">
    <location>
        <begin position="293"/>
        <end position="311"/>
    </location>
</feature>
<keyword evidence="4" id="KW-1003">Cell membrane</keyword>
<comment type="subcellular location">
    <subcellularLocation>
        <location evidence="1">Cell membrane</location>
        <topology evidence="1">Multi-pass membrane protein</topology>
    </subcellularLocation>
</comment>
<dbReference type="GO" id="GO:0005886">
    <property type="term" value="C:plasma membrane"/>
    <property type="evidence" value="ECO:0007669"/>
    <property type="project" value="UniProtKB-SubCell"/>
</dbReference>
<feature type="transmembrane region" description="Helical" evidence="8">
    <location>
        <begin position="163"/>
        <end position="182"/>
    </location>
</feature>
<dbReference type="OrthoDB" id="9792889at2"/>
<sequence>MSRWLVIRLRQPRLSFRLDLRAAVILAILGLLTATLMVINIGLGDYPISPPEVIRALLGTGDETQRFIVQTLRLPRTLIAFLVGGGLAISGTILQGLARNPLAAPEIVGITAGANLAAVIVVVLLASVSITILPVAAFGGALAAAAVIYVLAWKQGSTGSRLVLIGIGVGAIAHALVTLAIARGEIIQVTKALTWMTGSVYGKSWEHFWPLLVWLVIFTPLAFLLSGQLNVLRLGDDVARGLGSRVEWERGVLLLTSVALTAGPVAVAGPIGYPFGFVGLMAPHIAARLTGSAQSGTLAVAAMAGGLMLVLSDLVGRVVFAPVEIPCGAIAAAVGAPYLIYLLYRSRNV</sequence>
<dbReference type="GO" id="GO:0022857">
    <property type="term" value="F:transmembrane transporter activity"/>
    <property type="evidence" value="ECO:0007669"/>
    <property type="project" value="InterPro"/>
</dbReference>
<name>I4EJ15_9BACT</name>
<keyword evidence="6 8" id="KW-1133">Transmembrane helix</keyword>
<dbReference type="InterPro" id="IPR000522">
    <property type="entry name" value="ABC_transptr_permease_BtuC"/>
</dbReference>
<feature type="transmembrane region" description="Helical" evidence="8">
    <location>
        <begin position="132"/>
        <end position="151"/>
    </location>
</feature>
<proteinExistence type="inferred from homology"/>
<keyword evidence="10" id="KW-1185">Reference proteome</keyword>
<dbReference type="Proteomes" id="UP000004221">
    <property type="component" value="Unassembled WGS sequence"/>
</dbReference>
<evidence type="ECO:0000256" key="2">
    <source>
        <dbReference type="ARBA" id="ARBA00007935"/>
    </source>
</evidence>
<feature type="transmembrane region" description="Helical" evidence="8">
    <location>
        <begin position="20"/>
        <end position="43"/>
    </location>
</feature>
<dbReference type="InterPro" id="IPR037294">
    <property type="entry name" value="ABC_BtuC-like"/>
</dbReference>
<evidence type="ECO:0000256" key="7">
    <source>
        <dbReference type="ARBA" id="ARBA00023136"/>
    </source>
</evidence>
<feature type="transmembrane region" description="Helical" evidence="8">
    <location>
        <begin position="323"/>
        <end position="344"/>
    </location>
</feature>
<evidence type="ECO:0000313" key="10">
    <source>
        <dbReference type="Proteomes" id="UP000004221"/>
    </source>
</evidence>
<evidence type="ECO:0000256" key="6">
    <source>
        <dbReference type="ARBA" id="ARBA00022989"/>
    </source>
</evidence>
<comment type="similarity">
    <text evidence="2">Belongs to the binding-protein-dependent transport system permease family. FecCD subfamily.</text>
</comment>
<dbReference type="Gene3D" id="1.10.3470.10">
    <property type="entry name" value="ABC transporter involved in vitamin B12 uptake, BtuC"/>
    <property type="match status" value="1"/>
</dbReference>
<gene>
    <name evidence="9" type="primary">yfhA</name>
    <name evidence="9" type="ORF">NITHO_3760006</name>
</gene>
<dbReference type="FunFam" id="1.10.3470.10:FF:000001">
    <property type="entry name" value="Vitamin B12 ABC transporter permease BtuC"/>
    <property type="match status" value="1"/>
</dbReference>
<accession>I4EJ15</accession>
<evidence type="ECO:0000256" key="3">
    <source>
        <dbReference type="ARBA" id="ARBA00022448"/>
    </source>
</evidence>
<dbReference type="GO" id="GO:0033214">
    <property type="term" value="P:siderophore-iron import into cell"/>
    <property type="evidence" value="ECO:0007669"/>
    <property type="project" value="TreeGrafter"/>
</dbReference>
<dbReference type="AlphaFoldDB" id="I4EJ15"/>
<dbReference type="PANTHER" id="PTHR30472">
    <property type="entry name" value="FERRIC ENTEROBACTIN TRANSPORT SYSTEM PERMEASE PROTEIN"/>
    <property type="match status" value="1"/>
</dbReference>
<dbReference type="PANTHER" id="PTHR30472:SF24">
    <property type="entry name" value="FERRIC ENTEROBACTIN TRANSPORT SYSTEM PERMEASE PROTEIN FEPG"/>
    <property type="match status" value="1"/>
</dbReference>
<feature type="transmembrane region" description="Helical" evidence="8">
    <location>
        <begin position="78"/>
        <end position="98"/>
    </location>
</feature>
<dbReference type="CDD" id="cd06550">
    <property type="entry name" value="TM_ABC_iron-siderophores_like"/>
    <property type="match status" value="1"/>
</dbReference>
<organism evidence="9 10">
    <name type="scientific">Nitrolancea hollandica Lb</name>
    <dbReference type="NCBI Taxonomy" id="1129897"/>
    <lineage>
        <taxon>Bacteria</taxon>
        <taxon>Pseudomonadati</taxon>
        <taxon>Thermomicrobiota</taxon>
        <taxon>Thermomicrobia</taxon>
        <taxon>Sphaerobacterales</taxon>
        <taxon>Sphaerobacterineae</taxon>
        <taxon>Sphaerobacteraceae</taxon>
        <taxon>Nitrolancea</taxon>
    </lineage>
</organism>
<keyword evidence="7 8" id="KW-0472">Membrane</keyword>
<feature type="transmembrane region" description="Helical" evidence="8">
    <location>
        <begin position="107"/>
        <end position="126"/>
    </location>
</feature>
<evidence type="ECO:0000256" key="1">
    <source>
        <dbReference type="ARBA" id="ARBA00004651"/>
    </source>
</evidence>